<evidence type="ECO:0000256" key="1">
    <source>
        <dbReference type="ARBA" id="ARBA00022490"/>
    </source>
</evidence>
<keyword evidence="2 5" id="KW-0690">Ribosome biogenesis</keyword>
<dbReference type="Proteomes" id="UP000199208">
    <property type="component" value="Unassembled WGS sequence"/>
</dbReference>
<name>A0A1G5RSC4_9FIRM</name>
<dbReference type="NCBIfam" id="TIGR02273">
    <property type="entry name" value="16S_RimM"/>
    <property type="match status" value="1"/>
</dbReference>
<dbReference type="InterPro" id="IPR011033">
    <property type="entry name" value="PRC_barrel-like_sf"/>
</dbReference>
<dbReference type="SUPFAM" id="SSF50346">
    <property type="entry name" value="PRC-barrel domain"/>
    <property type="match status" value="1"/>
</dbReference>
<dbReference type="Pfam" id="PF24986">
    <property type="entry name" value="PRC_RimM"/>
    <property type="match status" value="1"/>
</dbReference>
<organism evidence="8 9">
    <name type="scientific">Acidaminobacter hydrogenoformans DSM 2784</name>
    <dbReference type="NCBI Taxonomy" id="1120920"/>
    <lineage>
        <taxon>Bacteria</taxon>
        <taxon>Bacillati</taxon>
        <taxon>Bacillota</taxon>
        <taxon>Clostridia</taxon>
        <taxon>Peptostreptococcales</taxon>
        <taxon>Acidaminobacteraceae</taxon>
        <taxon>Acidaminobacter</taxon>
    </lineage>
</organism>
<reference evidence="8 9" key="1">
    <citation type="submission" date="2016-10" db="EMBL/GenBank/DDBJ databases">
        <authorList>
            <person name="de Groot N.N."/>
        </authorList>
    </citation>
    <scope>NUCLEOTIDE SEQUENCE [LARGE SCALE GENOMIC DNA]</scope>
    <source>
        <strain evidence="8 9">DSM 2784</strain>
    </source>
</reference>
<evidence type="ECO:0000313" key="8">
    <source>
        <dbReference type="EMBL" id="SCZ76896.1"/>
    </source>
</evidence>
<dbReference type="PANTHER" id="PTHR33692">
    <property type="entry name" value="RIBOSOME MATURATION FACTOR RIMM"/>
    <property type="match status" value="1"/>
</dbReference>
<evidence type="ECO:0000256" key="3">
    <source>
        <dbReference type="ARBA" id="ARBA00022552"/>
    </source>
</evidence>
<dbReference type="GO" id="GO:0005840">
    <property type="term" value="C:ribosome"/>
    <property type="evidence" value="ECO:0007669"/>
    <property type="project" value="InterPro"/>
</dbReference>
<dbReference type="InterPro" id="IPR056792">
    <property type="entry name" value="PRC_RimM"/>
</dbReference>
<comment type="domain">
    <text evidence="5">The PRC barrel domain binds ribosomal protein uS19.</text>
</comment>
<keyword evidence="9" id="KW-1185">Reference proteome</keyword>
<dbReference type="HAMAP" id="MF_00014">
    <property type="entry name" value="Ribosome_mat_RimM"/>
    <property type="match status" value="1"/>
</dbReference>
<dbReference type="InterPro" id="IPR036976">
    <property type="entry name" value="RimM_N_sf"/>
</dbReference>
<dbReference type="Gene3D" id="2.30.30.240">
    <property type="entry name" value="PRC-barrel domain"/>
    <property type="match status" value="1"/>
</dbReference>
<keyword evidence="1 5" id="KW-0963">Cytoplasm</keyword>
<proteinExistence type="inferred from homology"/>
<evidence type="ECO:0000259" key="7">
    <source>
        <dbReference type="Pfam" id="PF24986"/>
    </source>
</evidence>
<comment type="function">
    <text evidence="5">An accessory protein needed during the final step in the assembly of 30S ribosomal subunit, possibly for assembly of the head region. Essential for efficient processing of 16S rRNA. May be needed both before and after RbfA during the maturation of 16S rRNA. It has affinity for free ribosomal 30S subunits but not for 70S ribosomes.</text>
</comment>
<dbReference type="Gene3D" id="2.40.30.60">
    <property type="entry name" value="RimM"/>
    <property type="match status" value="1"/>
</dbReference>
<evidence type="ECO:0000256" key="4">
    <source>
        <dbReference type="ARBA" id="ARBA00023186"/>
    </source>
</evidence>
<keyword evidence="3 5" id="KW-0698">rRNA processing</keyword>
<dbReference type="InterPro" id="IPR009000">
    <property type="entry name" value="Transl_B-barrel_sf"/>
</dbReference>
<evidence type="ECO:0000256" key="5">
    <source>
        <dbReference type="HAMAP-Rule" id="MF_00014"/>
    </source>
</evidence>
<dbReference type="InterPro" id="IPR011961">
    <property type="entry name" value="RimM"/>
</dbReference>
<keyword evidence="4 5" id="KW-0143">Chaperone</keyword>
<sequence>MNNKTDRFVVGQIVNTHGLRGDVKIKAFTSSPEDFEAFETLLVQGEGEKKFKIENVRYVKGLVLVKFEGIDDINAAERYKNRELYRLRADYGTLEEGEHFIVDLIGLDVIDEHQGHVGTIKDVSTNGAQNLYVVAREGKPDFYIPVVKAFVKKVSIEEGRVLVSLIEGMIE</sequence>
<dbReference type="PANTHER" id="PTHR33692:SF1">
    <property type="entry name" value="RIBOSOME MATURATION FACTOR RIMM"/>
    <property type="match status" value="1"/>
</dbReference>
<accession>A0A1G5RSC4</accession>
<dbReference type="AlphaFoldDB" id="A0A1G5RSC4"/>
<feature type="domain" description="RimM N-terminal" evidence="6">
    <location>
        <begin position="9"/>
        <end position="89"/>
    </location>
</feature>
<dbReference type="SUPFAM" id="SSF50447">
    <property type="entry name" value="Translation proteins"/>
    <property type="match status" value="1"/>
</dbReference>
<evidence type="ECO:0000256" key="2">
    <source>
        <dbReference type="ARBA" id="ARBA00022517"/>
    </source>
</evidence>
<gene>
    <name evidence="5" type="primary">rimM</name>
    <name evidence="8" type="ORF">SAMN03080599_00462</name>
</gene>
<dbReference type="GO" id="GO:0005737">
    <property type="term" value="C:cytoplasm"/>
    <property type="evidence" value="ECO:0007669"/>
    <property type="project" value="UniProtKB-SubCell"/>
</dbReference>
<feature type="domain" description="Ribosome maturation factor RimM PRC barrel" evidence="7">
    <location>
        <begin position="102"/>
        <end position="168"/>
    </location>
</feature>
<dbReference type="InterPro" id="IPR002676">
    <property type="entry name" value="RimM_N"/>
</dbReference>
<protein>
    <recommendedName>
        <fullName evidence="5">Ribosome maturation factor RimM</fullName>
    </recommendedName>
</protein>
<comment type="similarity">
    <text evidence="5">Belongs to the RimM family.</text>
</comment>
<evidence type="ECO:0000259" key="6">
    <source>
        <dbReference type="Pfam" id="PF01782"/>
    </source>
</evidence>
<dbReference type="Pfam" id="PF01782">
    <property type="entry name" value="RimM"/>
    <property type="match status" value="1"/>
</dbReference>
<dbReference type="GO" id="GO:0006364">
    <property type="term" value="P:rRNA processing"/>
    <property type="evidence" value="ECO:0007669"/>
    <property type="project" value="UniProtKB-UniRule"/>
</dbReference>
<dbReference type="GO" id="GO:0043022">
    <property type="term" value="F:ribosome binding"/>
    <property type="evidence" value="ECO:0007669"/>
    <property type="project" value="InterPro"/>
</dbReference>
<dbReference type="GO" id="GO:0042274">
    <property type="term" value="P:ribosomal small subunit biogenesis"/>
    <property type="evidence" value="ECO:0007669"/>
    <property type="project" value="UniProtKB-UniRule"/>
</dbReference>
<comment type="subunit">
    <text evidence="5">Binds ribosomal protein uS19.</text>
</comment>
<dbReference type="EMBL" id="FMWL01000002">
    <property type="protein sequence ID" value="SCZ76896.1"/>
    <property type="molecule type" value="Genomic_DNA"/>
</dbReference>
<dbReference type="STRING" id="1120920.SAMN03080599_00462"/>
<comment type="subcellular location">
    <subcellularLocation>
        <location evidence="5">Cytoplasm</location>
    </subcellularLocation>
</comment>
<dbReference type="RefSeq" id="WP_092589273.1">
    <property type="nucleotide sequence ID" value="NZ_FMWL01000002.1"/>
</dbReference>
<evidence type="ECO:0000313" key="9">
    <source>
        <dbReference type="Proteomes" id="UP000199208"/>
    </source>
</evidence>
<dbReference type="OrthoDB" id="9810331at2"/>